<proteinExistence type="predicted"/>
<dbReference type="OrthoDB" id="10015491at2759"/>
<dbReference type="AlphaFoldDB" id="A0A8J2L9Y1"/>
<dbReference type="PANTHER" id="PTHR21261:SF15">
    <property type="entry name" value="BEATEN PATH IIIA, ISOFORM D-RELATED"/>
    <property type="match status" value="1"/>
</dbReference>
<evidence type="ECO:0000313" key="2">
    <source>
        <dbReference type="Proteomes" id="UP000708208"/>
    </source>
</evidence>
<evidence type="ECO:0008006" key="3">
    <source>
        <dbReference type="Google" id="ProtNLM"/>
    </source>
</evidence>
<name>A0A8J2L9Y1_9HEXA</name>
<dbReference type="Proteomes" id="UP000708208">
    <property type="component" value="Unassembled WGS sequence"/>
</dbReference>
<comment type="caution">
    <text evidence="1">The sequence shown here is derived from an EMBL/GenBank/DDBJ whole genome shotgun (WGS) entry which is preliminary data.</text>
</comment>
<evidence type="ECO:0000313" key="1">
    <source>
        <dbReference type="EMBL" id="CAG7828078.1"/>
    </source>
</evidence>
<sequence>MLRIADVRIPSHTIRNQPVRLECHYDLEREALYSVKWYKDGKEFYRFLPGDDPPAQVFDQPGVKVDMFLKSVVVSGSSRNGVESNHSGEVYR</sequence>
<protein>
    <recommendedName>
        <fullName evidence="3">Beat protein</fullName>
    </recommendedName>
</protein>
<keyword evidence="2" id="KW-1185">Reference proteome</keyword>
<organism evidence="1 2">
    <name type="scientific">Allacma fusca</name>
    <dbReference type="NCBI Taxonomy" id="39272"/>
    <lineage>
        <taxon>Eukaryota</taxon>
        <taxon>Metazoa</taxon>
        <taxon>Ecdysozoa</taxon>
        <taxon>Arthropoda</taxon>
        <taxon>Hexapoda</taxon>
        <taxon>Collembola</taxon>
        <taxon>Symphypleona</taxon>
        <taxon>Sminthuridae</taxon>
        <taxon>Allacma</taxon>
    </lineage>
</organism>
<dbReference type="EMBL" id="CAJVCH010546064">
    <property type="protein sequence ID" value="CAG7828078.1"/>
    <property type="molecule type" value="Genomic_DNA"/>
</dbReference>
<reference evidence="1" key="1">
    <citation type="submission" date="2021-06" db="EMBL/GenBank/DDBJ databases">
        <authorList>
            <person name="Hodson N. C."/>
            <person name="Mongue J. A."/>
            <person name="Jaron S. K."/>
        </authorList>
    </citation>
    <scope>NUCLEOTIDE SEQUENCE</scope>
</reference>
<gene>
    <name evidence="1" type="ORF">AFUS01_LOCUS38029</name>
</gene>
<dbReference type="PANTHER" id="PTHR21261">
    <property type="entry name" value="BEAT PROTEIN"/>
    <property type="match status" value="1"/>
</dbReference>
<accession>A0A8J2L9Y1</accession>